<gene>
    <name evidence="1" type="ORF">IscW_ISCW014615</name>
</gene>
<evidence type="ECO:0000313" key="2">
    <source>
        <dbReference type="EnsemblMetazoa" id="ISCW014615-PA"/>
    </source>
</evidence>
<organism>
    <name type="scientific">Ixodes scapularis</name>
    <name type="common">Black-legged tick</name>
    <name type="synonym">Deer tick</name>
    <dbReference type="NCBI Taxonomy" id="6945"/>
    <lineage>
        <taxon>Eukaryota</taxon>
        <taxon>Metazoa</taxon>
        <taxon>Ecdysozoa</taxon>
        <taxon>Arthropoda</taxon>
        <taxon>Chelicerata</taxon>
        <taxon>Arachnida</taxon>
        <taxon>Acari</taxon>
        <taxon>Parasitiformes</taxon>
        <taxon>Ixodida</taxon>
        <taxon>Ixodoidea</taxon>
        <taxon>Ixodidae</taxon>
        <taxon>Ixodinae</taxon>
        <taxon>Ixodes</taxon>
    </lineage>
</organism>
<accession>B7QIQ9</accession>
<dbReference type="AlphaFoldDB" id="B7QIQ9"/>
<dbReference type="PaxDb" id="6945-B7QIQ9"/>
<dbReference type="VEuPathDB" id="VectorBase:ISCI014615"/>
<keyword evidence="3" id="KW-1185">Reference proteome</keyword>
<dbReference type="HOGENOM" id="CLU_2778700_0_0_1"/>
<evidence type="ECO:0000313" key="3">
    <source>
        <dbReference type="Proteomes" id="UP000001555"/>
    </source>
</evidence>
<dbReference type="Proteomes" id="UP000001555">
    <property type="component" value="Unassembled WGS sequence"/>
</dbReference>
<reference evidence="2" key="2">
    <citation type="submission" date="2020-05" db="UniProtKB">
        <authorList>
            <consortium name="EnsemblMetazoa"/>
        </authorList>
    </citation>
    <scope>IDENTIFICATION</scope>
    <source>
        <strain evidence="2">wikel</strain>
    </source>
</reference>
<dbReference type="EMBL" id="DS947568">
    <property type="protein sequence ID" value="EEC18731.1"/>
    <property type="molecule type" value="Genomic_DNA"/>
</dbReference>
<protein>
    <submittedName>
        <fullName evidence="1 2">Uncharacterized protein</fullName>
    </submittedName>
</protein>
<dbReference type="VEuPathDB" id="VectorBase:ISCW014615"/>
<proteinExistence type="predicted"/>
<reference evidence="1 3" key="1">
    <citation type="submission" date="2008-03" db="EMBL/GenBank/DDBJ databases">
        <title>Annotation of Ixodes scapularis.</title>
        <authorList>
            <consortium name="Ixodes scapularis Genome Project Consortium"/>
            <person name="Caler E."/>
            <person name="Hannick L.I."/>
            <person name="Bidwell S."/>
            <person name="Joardar V."/>
            <person name="Thiagarajan M."/>
            <person name="Amedeo P."/>
            <person name="Galinsky K.J."/>
            <person name="Schobel S."/>
            <person name="Inman J."/>
            <person name="Hostetler J."/>
            <person name="Miller J."/>
            <person name="Hammond M."/>
            <person name="Megy K."/>
            <person name="Lawson D."/>
            <person name="Kodira C."/>
            <person name="Sutton G."/>
            <person name="Meyer J."/>
            <person name="Hill C.A."/>
            <person name="Birren B."/>
            <person name="Nene V."/>
            <person name="Collins F."/>
            <person name="Alarcon-Chaidez F."/>
            <person name="Wikel S."/>
            <person name="Strausberg R."/>
        </authorList>
    </citation>
    <scope>NUCLEOTIDE SEQUENCE [LARGE SCALE GENOMIC DNA]</scope>
    <source>
        <strain evidence="3">Wikel</strain>
        <strain evidence="1">Wikel colony</strain>
    </source>
</reference>
<dbReference type="EMBL" id="ABJB010236444">
    <property type="status" value="NOT_ANNOTATED_CDS"/>
    <property type="molecule type" value="Genomic_DNA"/>
</dbReference>
<dbReference type="EnsemblMetazoa" id="ISCW014615-RA">
    <property type="protein sequence ID" value="ISCW014615-PA"/>
    <property type="gene ID" value="ISCW014615"/>
</dbReference>
<name>B7QIQ9_IXOSC</name>
<dbReference type="InParanoid" id="B7QIQ9"/>
<sequence length="69" mass="7196">MSANCSEFLTPLESCVFCAAQWHFFRAYSASKASCVLGDLSYASHVANVLGKPLLLSPGAAAASTPQNS</sequence>
<evidence type="ECO:0000313" key="1">
    <source>
        <dbReference type="EMBL" id="EEC18731.1"/>
    </source>
</evidence>